<evidence type="ECO:0000259" key="4">
    <source>
        <dbReference type="SMART" id="SM01017"/>
    </source>
</evidence>
<dbReference type="InterPro" id="IPR050357">
    <property type="entry name" value="Arrestin_domain-protein"/>
</dbReference>
<dbReference type="GO" id="GO:0071230">
    <property type="term" value="P:cellular response to amino acid stimulus"/>
    <property type="evidence" value="ECO:0007669"/>
    <property type="project" value="EnsemblFungi"/>
</dbReference>
<dbReference type="GO" id="GO:0031625">
    <property type="term" value="F:ubiquitin protein ligase binding"/>
    <property type="evidence" value="ECO:0007669"/>
    <property type="project" value="TreeGrafter"/>
</dbReference>
<feature type="region of interest" description="Disordered" evidence="3">
    <location>
        <begin position="439"/>
        <end position="473"/>
    </location>
</feature>
<dbReference type="GO" id="GO:0005829">
    <property type="term" value="C:cytosol"/>
    <property type="evidence" value="ECO:0007669"/>
    <property type="project" value="TreeGrafter"/>
</dbReference>
<dbReference type="Pfam" id="PF00339">
    <property type="entry name" value="Arrestin_N"/>
    <property type="match status" value="1"/>
</dbReference>
<dbReference type="SUPFAM" id="SSF81296">
    <property type="entry name" value="E set domains"/>
    <property type="match status" value="1"/>
</dbReference>
<dbReference type="PANTHER" id="PTHR11188:SF161">
    <property type="entry name" value="PH-RESPONSE REGULATOR PROTEIN PALF_RIM8"/>
    <property type="match status" value="1"/>
</dbReference>
<dbReference type="InterPro" id="IPR011021">
    <property type="entry name" value="Arrestin-like_N"/>
</dbReference>
<feature type="domain" description="Arrestin C-terminal-like" evidence="4">
    <location>
        <begin position="232"/>
        <end position="367"/>
    </location>
</feature>
<dbReference type="InterPro" id="IPR011022">
    <property type="entry name" value="Arrestin_C-like"/>
</dbReference>
<accession>G8JVA6</accession>
<dbReference type="InterPro" id="IPR014756">
    <property type="entry name" value="Ig_E-set"/>
</dbReference>
<dbReference type="FunCoup" id="G8JVA6">
    <property type="interactions" value="38"/>
</dbReference>
<dbReference type="GO" id="GO:0030674">
    <property type="term" value="F:protein-macromolecule adaptor activity"/>
    <property type="evidence" value="ECO:0007669"/>
    <property type="project" value="TreeGrafter"/>
</dbReference>
<keyword evidence="6" id="KW-1185">Reference proteome</keyword>
<evidence type="ECO:0000256" key="1">
    <source>
        <dbReference type="ARBA" id="ARBA00037950"/>
    </source>
</evidence>
<dbReference type="OMA" id="GMSIEIV"/>
<proteinExistence type="inferred from homology"/>
<dbReference type="OrthoDB" id="7785529at2759"/>
<dbReference type="AlphaFoldDB" id="G8JVA6"/>
<dbReference type="Proteomes" id="UP000006790">
    <property type="component" value="Chromosome 6"/>
</dbReference>
<sequence length="550" mass="61134">MGFFSKFKLLSSFQAENSPERRLKTLVVVADFYVDIEEPHKIWKPGEFIAGEVVLSLKKPLKNVSVNLALVGKLKVRNGAGATSRLKLERELFKKSTVIYGDIVEKPTAVDDLNGLTRGDHRFPFRMMIPMKNVYTSIEFEKGSISYSVECTLKPLIDSSCSMSKCSKRFSLLVPVDVGPLPKPTTKIVVLQSPQMMRGPRLSMAEQDTSSSLTKKTNPLTISNASATTNTSSKTVTISVDIAESGFTIGDTIKIKVHIQHYKDYSHSAGLIATLVRICRMHGVGKEDPMETFRKDICQCVSPLYIDPNTYDCFVVMNLNVPLDAFPTLVVPDRGFSFQYYIEVLANLSPRNIVYTESNRIVGGSSTTDIPIPSTKGHITKKFSIIPPKLPIPNKNEAGALDESLIFFQDMINVDKLKRLRNVTGTSIEIVIGTHKSDCPQTNTLSKPAGELKEGSSSVPYEDPPTSYISSVSKPEDTYDKLCQQYFGDLISEPSSSRKKQVDNLEADVYPTDPVPRYTANSEYPVTEDKNELEQLRLHELESDPPPENP</sequence>
<dbReference type="PANTHER" id="PTHR11188">
    <property type="entry name" value="ARRESTIN DOMAIN CONTAINING PROTEIN"/>
    <property type="match status" value="1"/>
</dbReference>
<dbReference type="SMART" id="SM01017">
    <property type="entry name" value="Arrestin_C"/>
    <property type="match status" value="1"/>
</dbReference>
<dbReference type="RefSeq" id="XP_003647402.1">
    <property type="nucleotide sequence ID" value="XM_003647354.1"/>
</dbReference>
<reference evidence="6" key="1">
    <citation type="journal article" date="2012" name="G3 (Bethesda)">
        <title>Pichia sorbitophila, an interspecies yeast hybrid reveals early steps of genome resolution following polyploidization.</title>
        <authorList>
            <person name="Leh Louis V."/>
            <person name="Despons L."/>
            <person name="Friedrich A."/>
            <person name="Martin T."/>
            <person name="Durrens P."/>
            <person name="Casaregola S."/>
            <person name="Neuveglise C."/>
            <person name="Fairhead C."/>
            <person name="Marck C."/>
            <person name="Cruz J.A."/>
            <person name="Straub M.L."/>
            <person name="Kugler V."/>
            <person name="Sacerdot C."/>
            <person name="Uzunov Z."/>
            <person name="Thierry A."/>
            <person name="Weiss S."/>
            <person name="Bleykasten C."/>
            <person name="De Montigny J."/>
            <person name="Jacques N."/>
            <person name="Jung P."/>
            <person name="Lemaire M."/>
            <person name="Mallet S."/>
            <person name="Morel G."/>
            <person name="Richard G.F."/>
            <person name="Sarkar A."/>
            <person name="Savel G."/>
            <person name="Schacherer J."/>
            <person name="Seret M.L."/>
            <person name="Talla E."/>
            <person name="Samson G."/>
            <person name="Jubin C."/>
            <person name="Poulain J."/>
            <person name="Vacherie B."/>
            <person name="Barbe V."/>
            <person name="Pelletier E."/>
            <person name="Sherman D.J."/>
            <person name="Westhof E."/>
            <person name="Weissenbach J."/>
            <person name="Baret P.V."/>
            <person name="Wincker P."/>
            <person name="Gaillardin C."/>
            <person name="Dujon B."/>
            <person name="Souciet J.L."/>
        </authorList>
    </citation>
    <scope>NUCLEOTIDE SEQUENCE [LARGE SCALE GENOMIC DNA]</scope>
    <source>
        <strain evidence="6">CBS 270.75 / DBVPG 7215 / KCTC 17166 / NRRL Y-17582</strain>
    </source>
</reference>
<dbReference type="GO" id="GO:0070086">
    <property type="term" value="P:ubiquitin-dependent endocytosis"/>
    <property type="evidence" value="ECO:0007669"/>
    <property type="project" value="EnsemblFungi"/>
</dbReference>
<comment type="similarity">
    <text evidence="1">Belongs to the arrestin family. PalF/RIM8 subfamily.</text>
</comment>
<dbReference type="EMBL" id="CP002502">
    <property type="protein sequence ID" value="AET40585.1"/>
    <property type="molecule type" value="Genomic_DNA"/>
</dbReference>
<feature type="compositionally biased region" description="Basic and acidic residues" evidence="3">
    <location>
        <begin position="527"/>
        <end position="542"/>
    </location>
</feature>
<dbReference type="InterPro" id="IPR014752">
    <property type="entry name" value="Arrestin-like_C"/>
</dbReference>
<dbReference type="HOGENOM" id="CLU_006001_1_0_1"/>
<feature type="region of interest" description="Disordered" evidence="3">
    <location>
        <begin position="494"/>
        <end position="550"/>
    </location>
</feature>
<dbReference type="KEGG" id="erc:Ecym_6202"/>
<dbReference type="Gene3D" id="2.60.40.640">
    <property type="match status" value="2"/>
</dbReference>
<dbReference type="eggNOG" id="ENOG502QTQN">
    <property type="taxonomic scope" value="Eukaryota"/>
</dbReference>
<protein>
    <recommendedName>
        <fullName evidence="2">pH-response regulator protein palF/RIM8</fullName>
    </recommendedName>
</protein>
<gene>
    <name evidence="5" type="ordered locus">Ecym_6202</name>
</gene>
<evidence type="ECO:0000313" key="5">
    <source>
        <dbReference type="EMBL" id="AET40585.1"/>
    </source>
</evidence>
<dbReference type="STRING" id="931890.G8JVA6"/>
<evidence type="ECO:0000256" key="3">
    <source>
        <dbReference type="SAM" id="MobiDB-lite"/>
    </source>
</evidence>
<organism evidence="5 6">
    <name type="scientific">Eremothecium cymbalariae (strain CBS 270.75 / DBVPG 7215 / KCTC 17166 / NRRL Y-17582)</name>
    <name type="common">Yeast</name>
    <dbReference type="NCBI Taxonomy" id="931890"/>
    <lineage>
        <taxon>Eukaryota</taxon>
        <taxon>Fungi</taxon>
        <taxon>Dikarya</taxon>
        <taxon>Ascomycota</taxon>
        <taxon>Saccharomycotina</taxon>
        <taxon>Saccharomycetes</taxon>
        <taxon>Saccharomycetales</taxon>
        <taxon>Saccharomycetaceae</taxon>
        <taxon>Eremothecium</taxon>
    </lineage>
</organism>
<dbReference type="GeneID" id="11471036"/>
<evidence type="ECO:0000256" key="2">
    <source>
        <dbReference type="ARBA" id="ARBA00040066"/>
    </source>
</evidence>
<dbReference type="GO" id="GO:0009898">
    <property type="term" value="C:cytoplasmic side of plasma membrane"/>
    <property type="evidence" value="ECO:0007669"/>
    <property type="project" value="EnsemblFungi"/>
</dbReference>
<dbReference type="InParanoid" id="G8JVA6"/>
<name>G8JVA6_ERECY</name>
<evidence type="ECO:0000313" key="6">
    <source>
        <dbReference type="Proteomes" id="UP000006790"/>
    </source>
</evidence>
<dbReference type="Pfam" id="PF02752">
    <property type="entry name" value="Arrestin_C"/>
    <property type="match status" value="1"/>
</dbReference>